<evidence type="ECO:0000259" key="19">
    <source>
        <dbReference type="PROSITE" id="PS50011"/>
    </source>
</evidence>
<dbReference type="CDD" id="cd00063">
    <property type="entry name" value="FN3"/>
    <property type="match status" value="1"/>
</dbReference>
<dbReference type="InterPro" id="IPR017441">
    <property type="entry name" value="Protein_kinase_ATP_BS"/>
</dbReference>
<feature type="transmembrane region" description="Helical" evidence="18">
    <location>
        <begin position="389"/>
        <end position="410"/>
    </location>
</feature>
<evidence type="ECO:0000256" key="13">
    <source>
        <dbReference type="ARBA" id="ARBA00023137"/>
    </source>
</evidence>
<feature type="non-terminal residue" evidence="22">
    <location>
        <position position="997"/>
    </location>
</feature>
<sequence length="997" mass="113127">TTNICSESCSFLITQRSKYQNGDFPKALIEHEISDPHIVCKHTPQTSLRSGASNSTVYLSWYLLDDGGVHSPPLVFLVSQKEYINGSKEIWIPVGKVTSSLVPVYMLKEQTTYQFRVTTVTSTGLVNMPKVTPWTTTFDENVPLQTPRFARIEHQGYFDMKPTATISWDPGEEPQCFFKLFWMTSIGSLGVKEILAPPEFKYTMKYLEFGSKYTVRIHAYDEIFRHSSTAFSLSFVTPECLQSTQFNYSLCAPEPPTNISWTNLGVFQEGRSLFNNITIAWDPPAHATSTNQIKYYKVDWTRKTLIEHAANEMPHYGTVTLERNISTVNLTRLHHNKIYIVALSAISDGGKSRREQISIRLEDPEYANYSMNDLGDFNKLNGTLTVVEMMTIILVPCVFLSTLLIIIWLISNKSRCKYIKEKHKVRHMEWSPIYDELSEHMNAREAVILYQDTMQIEFCQLQFRERLGEGTFGQVVKAVLRNNTDGAVTMNIIAVKTLKDMATEEEHRNLLREIEAMKAIGSHPNIVTIVGYCTFPTVCLVMDYCPFGDLRHYLIKYREKIPGKTITPMRFSHTPLNMSGFLESGVSQASESTDDVPTDKETKEDMIDEKQLLSFSRQIATGMEYLASRGFVHRDLAARNILVSHKNCVKISDFGLTRDISDRGCYQPTSGRRVPYKWMALEALSHQYFTDKSDVWSFGVVVWEIMTFGGSPYPSVPNKDLLKLLLTGYRMEKPELCTPEVYQILLSCWRPIPSDRPTFSQLRENIENIIKVEISCMERSVVVSGDDFPNDSLSISKFWESERQRTVSHNGNELVIPDSNTFSCQKEDPNEILGNADESVLIPGSTENYNVQNYNAIVPSSDVKLPASAEVTLYHKSSSEEKGFADSFILETDDVCNEDSAMMSAISDSYLNVNGSCNHDVPARDKNKLVCISSQTESSHCESSVKKMFNQLLSRNENSRSSLKVNNLKCRFHSLSVSDVVYRVTGEEIIIPLAEDN</sequence>
<evidence type="ECO:0000256" key="15">
    <source>
        <dbReference type="ARBA" id="ARBA00023180"/>
    </source>
</evidence>
<feature type="binding site" evidence="17">
    <location>
        <position position="496"/>
    </location>
    <ligand>
        <name>ATP</name>
        <dbReference type="ChEBI" id="CHEBI:30616"/>
    </ligand>
</feature>
<dbReference type="PROSITE" id="PS00109">
    <property type="entry name" value="PROTEIN_KINASE_TYR"/>
    <property type="match status" value="1"/>
</dbReference>
<dbReference type="GO" id="GO:0005524">
    <property type="term" value="F:ATP binding"/>
    <property type="evidence" value="ECO:0007669"/>
    <property type="project" value="UniProtKB-UniRule"/>
</dbReference>
<evidence type="ECO:0000256" key="11">
    <source>
        <dbReference type="ARBA" id="ARBA00022989"/>
    </source>
</evidence>
<evidence type="ECO:0000256" key="12">
    <source>
        <dbReference type="ARBA" id="ARBA00023136"/>
    </source>
</evidence>
<dbReference type="CDD" id="cd00192">
    <property type="entry name" value="PTKc"/>
    <property type="match status" value="1"/>
</dbReference>
<evidence type="ECO:0000256" key="5">
    <source>
        <dbReference type="ARBA" id="ARBA00022692"/>
    </source>
</evidence>
<name>A0AAE0RSS5_9BIVA</name>
<evidence type="ECO:0000313" key="23">
    <source>
        <dbReference type="Proteomes" id="UP001195483"/>
    </source>
</evidence>
<keyword evidence="3" id="KW-0597">Phosphoprotein</keyword>
<keyword evidence="9" id="KW-0418">Kinase</keyword>
<reference evidence="22" key="1">
    <citation type="journal article" date="2021" name="Genome Biol. Evol.">
        <title>A High-Quality Reference Genome for a Parasitic Bivalve with Doubly Uniparental Inheritance (Bivalvia: Unionida).</title>
        <authorList>
            <person name="Smith C.H."/>
        </authorList>
    </citation>
    <scope>NUCLEOTIDE SEQUENCE</scope>
    <source>
        <strain evidence="22">CHS0354</strain>
    </source>
</reference>
<dbReference type="InterPro" id="IPR003961">
    <property type="entry name" value="FN3_dom"/>
</dbReference>
<dbReference type="PROSITE" id="PS00107">
    <property type="entry name" value="PROTEIN_KINASE_ATP"/>
    <property type="match status" value="1"/>
</dbReference>
<dbReference type="InterPro" id="IPR020635">
    <property type="entry name" value="Tyr_kinase_cat_dom"/>
</dbReference>
<evidence type="ECO:0000256" key="4">
    <source>
        <dbReference type="ARBA" id="ARBA00022679"/>
    </source>
</evidence>
<dbReference type="InterPro" id="IPR000719">
    <property type="entry name" value="Prot_kinase_dom"/>
</dbReference>
<keyword evidence="12 18" id="KW-0472">Membrane</keyword>
<evidence type="ECO:0000256" key="14">
    <source>
        <dbReference type="ARBA" id="ARBA00023170"/>
    </source>
</evidence>
<dbReference type="PROSITE" id="PS50835">
    <property type="entry name" value="IG_LIKE"/>
    <property type="match status" value="1"/>
</dbReference>
<evidence type="ECO:0000256" key="18">
    <source>
        <dbReference type="SAM" id="Phobius"/>
    </source>
</evidence>
<keyword evidence="5 18" id="KW-0812">Transmembrane</keyword>
<dbReference type="GO" id="GO:0043235">
    <property type="term" value="C:receptor complex"/>
    <property type="evidence" value="ECO:0007669"/>
    <property type="project" value="TreeGrafter"/>
</dbReference>
<keyword evidence="15" id="KW-0325">Glycoprotein</keyword>
<dbReference type="GO" id="GO:0005886">
    <property type="term" value="C:plasma membrane"/>
    <property type="evidence" value="ECO:0007669"/>
    <property type="project" value="TreeGrafter"/>
</dbReference>
<evidence type="ECO:0000256" key="2">
    <source>
        <dbReference type="ARBA" id="ARBA00011902"/>
    </source>
</evidence>
<reference evidence="22" key="2">
    <citation type="journal article" date="2021" name="Genome Biol. Evol.">
        <title>Developing a high-quality reference genome for a parasitic bivalve with doubly uniparental inheritance (Bivalvia: Unionida).</title>
        <authorList>
            <person name="Smith C.H."/>
        </authorList>
    </citation>
    <scope>NUCLEOTIDE SEQUENCE</scope>
    <source>
        <strain evidence="22">CHS0354</strain>
        <tissue evidence="22">Mantle</tissue>
    </source>
</reference>
<feature type="domain" description="Fibronectin type-III" evidence="21">
    <location>
        <begin position="255"/>
        <end position="365"/>
    </location>
</feature>
<feature type="domain" description="Protein kinase" evidence="19">
    <location>
        <begin position="461"/>
        <end position="770"/>
    </location>
</feature>
<keyword evidence="14" id="KW-0675">Receptor</keyword>
<dbReference type="InterPro" id="IPR007110">
    <property type="entry name" value="Ig-like_dom"/>
</dbReference>
<dbReference type="InterPro" id="IPR036116">
    <property type="entry name" value="FN3_sf"/>
</dbReference>
<reference evidence="22" key="3">
    <citation type="submission" date="2023-05" db="EMBL/GenBank/DDBJ databases">
        <authorList>
            <person name="Smith C.H."/>
        </authorList>
    </citation>
    <scope>NUCLEOTIDE SEQUENCE</scope>
    <source>
        <strain evidence="22">CHS0354</strain>
        <tissue evidence="22">Mantle</tissue>
    </source>
</reference>
<dbReference type="PROSITE" id="PS50853">
    <property type="entry name" value="FN3"/>
    <property type="match status" value="2"/>
</dbReference>
<dbReference type="PANTHER" id="PTHR24416">
    <property type="entry name" value="TYROSINE-PROTEIN KINASE RECEPTOR"/>
    <property type="match status" value="1"/>
</dbReference>
<dbReference type="InterPro" id="IPR011009">
    <property type="entry name" value="Kinase-like_dom_sf"/>
</dbReference>
<dbReference type="Pfam" id="PF07714">
    <property type="entry name" value="PK_Tyr_Ser-Thr"/>
    <property type="match status" value="1"/>
</dbReference>
<evidence type="ECO:0000256" key="8">
    <source>
        <dbReference type="ARBA" id="ARBA00022741"/>
    </source>
</evidence>
<gene>
    <name evidence="22" type="ORF">CHS0354_035590</name>
</gene>
<evidence type="ECO:0000256" key="6">
    <source>
        <dbReference type="ARBA" id="ARBA00022729"/>
    </source>
</evidence>
<dbReference type="PANTHER" id="PTHR24416:SF550">
    <property type="entry name" value="FIBROBLAST GROWTH FACTOR RECEPTOR HOMOLOG 1-RELATED"/>
    <property type="match status" value="1"/>
</dbReference>
<evidence type="ECO:0000256" key="10">
    <source>
        <dbReference type="ARBA" id="ARBA00022840"/>
    </source>
</evidence>
<evidence type="ECO:0000313" key="22">
    <source>
        <dbReference type="EMBL" id="KAK3578951.1"/>
    </source>
</evidence>
<comment type="catalytic activity">
    <reaction evidence="16">
        <text>L-tyrosyl-[protein] + ATP = O-phospho-L-tyrosyl-[protein] + ADP + H(+)</text>
        <dbReference type="Rhea" id="RHEA:10596"/>
        <dbReference type="Rhea" id="RHEA-COMP:10136"/>
        <dbReference type="Rhea" id="RHEA-COMP:20101"/>
        <dbReference type="ChEBI" id="CHEBI:15378"/>
        <dbReference type="ChEBI" id="CHEBI:30616"/>
        <dbReference type="ChEBI" id="CHEBI:46858"/>
        <dbReference type="ChEBI" id="CHEBI:61978"/>
        <dbReference type="ChEBI" id="CHEBI:456216"/>
        <dbReference type="EC" id="2.7.10.1"/>
    </reaction>
</comment>
<evidence type="ECO:0000256" key="9">
    <source>
        <dbReference type="ARBA" id="ARBA00022777"/>
    </source>
</evidence>
<dbReference type="Gene3D" id="2.60.40.10">
    <property type="entry name" value="Immunoglobulins"/>
    <property type="match status" value="1"/>
</dbReference>
<evidence type="ECO:0000256" key="7">
    <source>
        <dbReference type="ARBA" id="ARBA00022737"/>
    </source>
</evidence>
<dbReference type="SUPFAM" id="SSF49265">
    <property type="entry name" value="Fibronectin type III"/>
    <property type="match status" value="2"/>
</dbReference>
<accession>A0AAE0RSS5</accession>
<dbReference type="Gene3D" id="3.30.200.20">
    <property type="entry name" value="Phosphorylase Kinase, domain 1"/>
    <property type="match status" value="1"/>
</dbReference>
<evidence type="ECO:0000256" key="3">
    <source>
        <dbReference type="ARBA" id="ARBA00022553"/>
    </source>
</evidence>
<dbReference type="SMART" id="SM00060">
    <property type="entry name" value="FN3"/>
    <property type="match status" value="3"/>
</dbReference>
<dbReference type="InterPro" id="IPR001245">
    <property type="entry name" value="Ser-Thr/Tyr_kinase_cat_dom"/>
</dbReference>
<evidence type="ECO:0000256" key="16">
    <source>
        <dbReference type="ARBA" id="ARBA00051243"/>
    </source>
</evidence>
<keyword evidence="4" id="KW-0808">Transferase</keyword>
<dbReference type="AlphaFoldDB" id="A0AAE0RSS5"/>
<keyword evidence="10 17" id="KW-0067">ATP-binding</keyword>
<dbReference type="Gene3D" id="1.10.510.10">
    <property type="entry name" value="Transferase(Phosphotransferase) domain 1"/>
    <property type="match status" value="1"/>
</dbReference>
<dbReference type="GO" id="GO:0007169">
    <property type="term" value="P:cell surface receptor protein tyrosine kinase signaling pathway"/>
    <property type="evidence" value="ECO:0007669"/>
    <property type="project" value="TreeGrafter"/>
</dbReference>
<dbReference type="InterPro" id="IPR050122">
    <property type="entry name" value="RTK"/>
</dbReference>
<evidence type="ECO:0000259" key="20">
    <source>
        <dbReference type="PROSITE" id="PS50835"/>
    </source>
</evidence>
<evidence type="ECO:0000256" key="17">
    <source>
        <dbReference type="PROSITE-ProRule" id="PRU10141"/>
    </source>
</evidence>
<organism evidence="22 23">
    <name type="scientific">Potamilus streckersoni</name>
    <dbReference type="NCBI Taxonomy" id="2493646"/>
    <lineage>
        <taxon>Eukaryota</taxon>
        <taxon>Metazoa</taxon>
        <taxon>Spiralia</taxon>
        <taxon>Lophotrochozoa</taxon>
        <taxon>Mollusca</taxon>
        <taxon>Bivalvia</taxon>
        <taxon>Autobranchia</taxon>
        <taxon>Heteroconchia</taxon>
        <taxon>Palaeoheterodonta</taxon>
        <taxon>Unionida</taxon>
        <taxon>Unionoidea</taxon>
        <taxon>Unionidae</taxon>
        <taxon>Ambleminae</taxon>
        <taxon>Lampsilini</taxon>
        <taxon>Potamilus</taxon>
    </lineage>
</organism>
<dbReference type="InterPro" id="IPR008266">
    <property type="entry name" value="Tyr_kinase_AS"/>
</dbReference>
<comment type="caution">
    <text evidence="22">The sequence shown here is derived from an EMBL/GenBank/DDBJ whole genome shotgun (WGS) entry which is preliminary data.</text>
</comment>
<dbReference type="EC" id="2.7.10.1" evidence="2"/>
<dbReference type="SMART" id="SM00219">
    <property type="entry name" value="TyrKc"/>
    <property type="match status" value="1"/>
</dbReference>
<proteinExistence type="predicted"/>
<keyword evidence="13" id="KW-0829">Tyrosine-protein kinase</keyword>
<dbReference type="EMBL" id="JAEAOA010002072">
    <property type="protein sequence ID" value="KAK3578951.1"/>
    <property type="molecule type" value="Genomic_DNA"/>
</dbReference>
<evidence type="ECO:0000256" key="1">
    <source>
        <dbReference type="ARBA" id="ARBA00004167"/>
    </source>
</evidence>
<feature type="domain" description="Ig-like" evidence="20">
    <location>
        <begin position="739"/>
        <end position="841"/>
    </location>
</feature>
<feature type="domain" description="Fibronectin type-III" evidence="21">
    <location>
        <begin position="43"/>
        <end position="149"/>
    </location>
</feature>
<dbReference type="GO" id="GO:0004714">
    <property type="term" value="F:transmembrane receptor protein tyrosine kinase activity"/>
    <property type="evidence" value="ECO:0007669"/>
    <property type="project" value="UniProtKB-EC"/>
</dbReference>
<protein>
    <recommendedName>
        <fullName evidence="2">receptor protein-tyrosine kinase</fullName>
        <ecNumber evidence="2">2.7.10.1</ecNumber>
    </recommendedName>
</protein>
<keyword evidence="11 18" id="KW-1133">Transmembrane helix</keyword>
<dbReference type="Proteomes" id="UP001195483">
    <property type="component" value="Unassembled WGS sequence"/>
</dbReference>
<dbReference type="FunFam" id="1.10.510.10:FF:000554">
    <property type="entry name" value="Predicted protein"/>
    <property type="match status" value="1"/>
</dbReference>
<keyword evidence="8 17" id="KW-0547">Nucleotide-binding</keyword>
<dbReference type="PROSITE" id="PS50011">
    <property type="entry name" value="PROTEIN_KINASE_DOM"/>
    <property type="match status" value="1"/>
</dbReference>
<dbReference type="InterPro" id="IPR013783">
    <property type="entry name" value="Ig-like_fold"/>
</dbReference>
<evidence type="ECO:0000259" key="21">
    <source>
        <dbReference type="PROSITE" id="PS50853"/>
    </source>
</evidence>
<dbReference type="SUPFAM" id="SSF56112">
    <property type="entry name" value="Protein kinase-like (PK-like)"/>
    <property type="match status" value="1"/>
</dbReference>
<keyword evidence="6" id="KW-0732">Signal</keyword>
<keyword evidence="23" id="KW-1185">Reference proteome</keyword>
<keyword evidence="7" id="KW-0677">Repeat</keyword>
<comment type="subcellular location">
    <subcellularLocation>
        <location evidence="1">Membrane</location>
        <topology evidence="1">Single-pass membrane protein</topology>
    </subcellularLocation>
</comment>